<dbReference type="Proteomes" id="UP001139354">
    <property type="component" value="Unassembled WGS sequence"/>
</dbReference>
<organism evidence="3 4">
    <name type="scientific">Microbacterium allomyrinae</name>
    <dbReference type="NCBI Taxonomy" id="2830666"/>
    <lineage>
        <taxon>Bacteria</taxon>
        <taxon>Bacillati</taxon>
        <taxon>Actinomycetota</taxon>
        <taxon>Actinomycetes</taxon>
        <taxon>Micrococcales</taxon>
        <taxon>Microbacteriaceae</taxon>
        <taxon>Microbacterium</taxon>
    </lineage>
</organism>
<dbReference type="InterPro" id="IPR003870">
    <property type="entry name" value="DUF222"/>
</dbReference>
<gene>
    <name evidence="3" type="ORF">KEC57_16170</name>
</gene>
<dbReference type="EMBL" id="JAGTTN010000006">
    <property type="protein sequence ID" value="MCC2033721.1"/>
    <property type="molecule type" value="Genomic_DNA"/>
</dbReference>
<name>A0A9X1LXR4_9MICO</name>
<dbReference type="InterPro" id="IPR003615">
    <property type="entry name" value="HNH_nuc"/>
</dbReference>
<protein>
    <submittedName>
        <fullName evidence="3">DUF222 domain-containing protein</fullName>
    </submittedName>
</protein>
<dbReference type="Pfam" id="PF02720">
    <property type="entry name" value="DUF222"/>
    <property type="match status" value="1"/>
</dbReference>
<evidence type="ECO:0000313" key="3">
    <source>
        <dbReference type="EMBL" id="MCC2033721.1"/>
    </source>
</evidence>
<proteinExistence type="predicted"/>
<keyword evidence="4" id="KW-1185">Reference proteome</keyword>
<reference evidence="3" key="1">
    <citation type="submission" date="2021-04" db="EMBL/GenBank/DDBJ databases">
        <title>Microbacterium tenobrionis sp. nov. and Microbacterium allomyrinae sp. nov., isolated from larvae of Tenobrio molitor and Allomyrina dichotoma, respectively.</title>
        <authorList>
            <person name="Lee S.D."/>
        </authorList>
    </citation>
    <scope>NUCLEOTIDE SEQUENCE</scope>
    <source>
        <strain evidence="3">BWT-G7</strain>
    </source>
</reference>
<dbReference type="RefSeq" id="WP_229385725.1">
    <property type="nucleotide sequence ID" value="NZ_JAGTTN010000006.1"/>
</dbReference>
<accession>A0A9X1LXR4</accession>
<feature type="domain" description="HNH nuclease" evidence="2">
    <location>
        <begin position="410"/>
        <end position="463"/>
    </location>
</feature>
<sequence length="518" mass="55581">MAFFSDLAQHLEVLRDAFGGDVEAEHLPALVERLGDESVVAALEAATGLVRAGEKVRIAAAGVAAARSTREAGHDGLAQKLGHRSPASLIQEITGATRAEAAKHVRLGEALRAAAVIEPDDDAVADAATAADTEGAGSTVVPLPEPWHAPLGRALLAGIIGSAQHDAILRGLGNPPAPADAAPDDADGDADGDADAVAEAREAWSVAAEHLIVEAQERTVEELGRTARTVRDQLDPEGAQRRFDDQFDERAFRLWRDADGVRRGSIVFDDLGGAWAQTILDSALRPRRGGPRFVDPDEKARADELIADPRSNDQLAYDLFLDVLRAGALADAATVFGTRQAGVRVLVTRAAADADASGEPAVALVEDDQTSIPAWLVRQQVCDTGTVPCTLDTTGSPLDVGREARLFTPRQRIALAARDGGCRWRGCDRPASYCEAHHIDEWVRDSGRTDIDRGVLLCRWHHTELHHGGWRITRQGRGDFVLHPPPGRGTPIVLAPRLALRYAWADLDPPPRRFRRVA</sequence>
<evidence type="ECO:0000313" key="4">
    <source>
        <dbReference type="Proteomes" id="UP001139354"/>
    </source>
</evidence>
<comment type="caution">
    <text evidence="3">The sequence shown here is derived from an EMBL/GenBank/DDBJ whole genome shotgun (WGS) entry which is preliminary data.</text>
</comment>
<dbReference type="SMART" id="SM00507">
    <property type="entry name" value="HNHc"/>
    <property type="match status" value="1"/>
</dbReference>
<dbReference type="AlphaFoldDB" id="A0A9X1LXR4"/>
<evidence type="ECO:0000259" key="2">
    <source>
        <dbReference type="SMART" id="SM00507"/>
    </source>
</evidence>
<evidence type="ECO:0000256" key="1">
    <source>
        <dbReference type="SAM" id="MobiDB-lite"/>
    </source>
</evidence>
<feature type="compositionally biased region" description="Acidic residues" evidence="1">
    <location>
        <begin position="182"/>
        <end position="192"/>
    </location>
</feature>
<feature type="region of interest" description="Disordered" evidence="1">
    <location>
        <begin position="172"/>
        <end position="192"/>
    </location>
</feature>